<proteinExistence type="inferred from homology"/>
<evidence type="ECO:0000256" key="1">
    <source>
        <dbReference type="ARBA" id="ARBA00010833"/>
    </source>
</evidence>
<evidence type="ECO:0000256" key="2">
    <source>
        <dbReference type="ARBA" id="ARBA00022801"/>
    </source>
</evidence>
<evidence type="ECO:0000256" key="3">
    <source>
        <dbReference type="ARBA" id="ARBA00023295"/>
    </source>
</evidence>
<comment type="similarity">
    <text evidence="1">Belongs to the glycosyl hydrolase 63 family.</text>
</comment>
<keyword evidence="3" id="KW-0326">Glycosidase</keyword>
<dbReference type="GO" id="GO:0009311">
    <property type="term" value="P:oligosaccharide metabolic process"/>
    <property type="evidence" value="ECO:0007669"/>
    <property type="project" value="InterPro"/>
</dbReference>
<evidence type="ECO:0000313" key="6">
    <source>
        <dbReference type="Proteomes" id="UP000475214"/>
    </source>
</evidence>
<dbReference type="Proteomes" id="UP000475214">
    <property type="component" value="Unassembled WGS sequence"/>
</dbReference>
<keyword evidence="2" id="KW-0378">Hydrolase</keyword>
<dbReference type="GO" id="GO:0006487">
    <property type="term" value="P:protein N-linked glycosylation"/>
    <property type="evidence" value="ECO:0007669"/>
    <property type="project" value="TreeGrafter"/>
</dbReference>
<dbReference type="InterPro" id="IPR012341">
    <property type="entry name" value="6hp_glycosidase-like_sf"/>
</dbReference>
<sequence length="748" mass="81495">MGYRPQPAGWNTWDVQYHTGSAHLPSGVRLRFALAGADGTVADTFTWRHGLERLGHHTVDGRYAQVRVAALDTTLDLQFAGGGDVLDAVASAAGDTPADLVVIVDRMPGFDGALTFDVADGRRVVRILVAGQPWRLAVTAPVTSVDTSDDGVLRLTFAAADADPLCVHVGQADEEPLTAPAIMQHVASARGDAVATRMRTGGWLGNAGDAYTRSVTWNTIYAPDIDRVLTPTSRDFVCAEREGFYGRWALHVWDTFFTGLVAGWIDSSYALGIFRQILDQADERGMLPNRVSDERGRTDDRSQSPVGGITVLKAYLGSGLSDETRDRQLLEGCYDDLLRWHRWWPSARRGPFGLLAWGSDPIEGDPDSQNLEILIDRTKREGLDDSPMYDEVTWDPQTHTQNLADVGLNGLHVADAEAVAAIAELLGDASTAQELRTQAESARAEINRLLWDAEHGEYRNRWAGGEFSEHIAPTMLYPLLGDVPDAEQARSLVDHLLSPDVLGGKPPLPSVARNDSGFNTRYWRGRVWAPMAYLAVEGLRRGGFEREAREAVESLLELFLDEWDRHSHVRENYPIQPGEDVRPLAARSDGLMSWGSLLALLAFQEIADPRPEGWRFAHPGTPAELAGIVLGEGRLTVRAEERLTVALHDDAGRDDAPGDDIGGATTLLDTDPHVVVTAYQRTTSRVVGVATAHGSPGRVLVAPPPEATETVQVTIDSTSVVRSVRRAQLVEIDLPSAGTPTAFRLVTP</sequence>
<dbReference type="RefSeq" id="WP_163735146.1">
    <property type="nucleotide sequence ID" value="NZ_JAAGOA010000004.1"/>
</dbReference>
<accession>A0A6L9S4L2</accession>
<dbReference type="SUPFAM" id="SSF48208">
    <property type="entry name" value="Six-hairpin glycosidases"/>
    <property type="match status" value="1"/>
</dbReference>
<evidence type="ECO:0000313" key="5">
    <source>
        <dbReference type="EMBL" id="NEE00086.1"/>
    </source>
</evidence>
<dbReference type="Pfam" id="PF22422">
    <property type="entry name" value="MGH1-like_GH"/>
    <property type="match status" value="1"/>
</dbReference>
<dbReference type="InterPro" id="IPR054491">
    <property type="entry name" value="MGH1-like_GH"/>
</dbReference>
<dbReference type="GO" id="GO:0004573">
    <property type="term" value="F:Glc3Man9GlcNAc2 oligosaccharide glucosidase activity"/>
    <property type="evidence" value="ECO:0007669"/>
    <property type="project" value="InterPro"/>
</dbReference>
<gene>
    <name evidence="5" type="ORF">G1H10_07875</name>
</gene>
<keyword evidence="6" id="KW-1185">Reference proteome</keyword>
<organism evidence="5 6">
    <name type="scientific">Phytoactinopolyspora halotolerans</name>
    <dbReference type="NCBI Taxonomy" id="1981512"/>
    <lineage>
        <taxon>Bacteria</taxon>
        <taxon>Bacillati</taxon>
        <taxon>Actinomycetota</taxon>
        <taxon>Actinomycetes</taxon>
        <taxon>Jiangellales</taxon>
        <taxon>Jiangellaceae</taxon>
        <taxon>Phytoactinopolyspora</taxon>
    </lineage>
</organism>
<dbReference type="AlphaFoldDB" id="A0A6L9S4L2"/>
<dbReference type="Gene3D" id="1.50.10.10">
    <property type="match status" value="1"/>
</dbReference>
<dbReference type="PANTHER" id="PTHR10412">
    <property type="entry name" value="MANNOSYL-OLIGOSACCHARIDE GLUCOSIDASE"/>
    <property type="match status" value="1"/>
</dbReference>
<reference evidence="5 6" key="1">
    <citation type="submission" date="2020-02" db="EMBL/GenBank/DDBJ databases">
        <authorList>
            <person name="Li X.-J."/>
            <person name="Han X.-M."/>
        </authorList>
    </citation>
    <scope>NUCLEOTIDE SEQUENCE [LARGE SCALE GENOMIC DNA]</scope>
    <source>
        <strain evidence="5 6">CCTCC AB 2017055</strain>
    </source>
</reference>
<evidence type="ECO:0000259" key="4">
    <source>
        <dbReference type="Pfam" id="PF22422"/>
    </source>
</evidence>
<protein>
    <recommendedName>
        <fullName evidence="4">Mannosylglycerate hydrolase MGH1-like glycoside hydrolase domain-containing protein</fullName>
    </recommendedName>
</protein>
<dbReference type="PANTHER" id="PTHR10412:SF11">
    <property type="entry name" value="MANNOSYL-OLIGOSACCHARIDE GLUCOSIDASE"/>
    <property type="match status" value="1"/>
</dbReference>
<feature type="domain" description="Mannosylglycerate hydrolase MGH1-like glycoside hydrolase" evidence="4">
    <location>
        <begin position="252"/>
        <end position="573"/>
    </location>
</feature>
<name>A0A6L9S4L2_9ACTN</name>
<dbReference type="InterPro" id="IPR004888">
    <property type="entry name" value="Glycoside_hydrolase_63"/>
</dbReference>
<dbReference type="InterPro" id="IPR008928">
    <property type="entry name" value="6-hairpin_glycosidase_sf"/>
</dbReference>
<dbReference type="EMBL" id="JAAGOA010000004">
    <property type="protein sequence ID" value="NEE00086.1"/>
    <property type="molecule type" value="Genomic_DNA"/>
</dbReference>
<comment type="caution">
    <text evidence="5">The sequence shown here is derived from an EMBL/GenBank/DDBJ whole genome shotgun (WGS) entry which is preliminary data.</text>
</comment>